<dbReference type="Proteomes" id="UP001638806">
    <property type="component" value="Unassembled WGS sequence"/>
</dbReference>
<evidence type="ECO:0000313" key="1">
    <source>
        <dbReference type="EMBL" id="KAL3962731.1"/>
    </source>
</evidence>
<evidence type="ECO:0000313" key="2">
    <source>
        <dbReference type="Proteomes" id="UP001638806"/>
    </source>
</evidence>
<gene>
    <name evidence="1" type="ORF">ACCO45_004254</name>
</gene>
<sequence length="2071" mass="226009">MAERTSAGDNEARLASSPSTAPAAAGPTRYVVEHLERARATGGKEQPVAASQHRSIGPSFVFSFCLLCPYLSRQQLRFPLPVHARTAPHRRSRHVPRASDSSGPSTPRRASRSIPSHPNAREHRSLAAQSSVPPSLLRVRPGPGVFLWPLGSRREPRHLPASLPRFLAATKHQAPLHARTRHRLSLSSQVNILLLLRLSLVHLVYNFFISSTPPAIDLHQPCVAAHVQHLWPPGIHRNSHHNPVGQRRRAASRPVTFGTRTSCSSFRSPAAPPPRRRLHAVSLDGFCVTLLSEVRLLMSPRITRSSARQAASQAAQASDTPPASAPTTSSAAASTPQARKRKAATDKSPANTASQTNSSGRRSKRQKIPEAPAPAALPAPTPTPAIQPRRKGKAPAPADMDNAERSSGVPGPADESQNTSQVTGSGRKSGRSKKSTSAAQGTIRRSLSPNQRTLTDEGERRSDDHDEDDDGAEDRDHFDENEDDDDDDPFGGFGGAGLSNTLRALTGMMSGLSGRLRELLNNLRQDDLSIQVIALQELSEILLVSNEDNLSGHFSPDAFVKELVLLMNKEESPEVMLLACRCLANLMEALPASVANVVYGNAVPVLCQKLLEISFIDLAEQALSTLEKISAEYPSSIVREGGLTACLSYLDFFATSTQRTAVTTAANCCRNIPDDSFPVVKEVMPILLNVLGSSDQRVVEQASLCVSGIVESFKYQSAKLEELVSVDLLRAILRLLVPGTTNLIGSNIHTQFLRVLAFTARASPRLSAELFKLNVVETLYQILTGVSPPSGTEDVASKLDSVVVMQALIHRPREQIVETLNVILELLPSLPRNADPSYGDFVELHASTEPITPSSVGGRSRRTPNDKRIELLEDSQLKMLSNLDKEILAEALTPVPYASFLASILSQRDHPSLVMLGLQATELLLSRLDNIYRYQLYREGVIYEINKLATEEDSSDGAQDAAGEKKPKNRRNSGTADGASDHEEQESDDEDANEDDNDDDGDDSSGDDEEGDDEDEDENGDQEHEVIPGDMSPASSRGSTMSLDVPPHRYVSDIRSMKSRIRDVAKKFLETHEGEGHGQAMKSKATAILNTLSDLAGDLEAFYLKRTSADLSTQAGRELFVKLASYFDTDLLESVTSAELLASGLVRTLLDVFSNPDEELARSAQSTFLEVFMGHTLKSKPKTATAESPATPFSVMIHKLQDLLSRSEHFEVITVHHNSFDGNRSSPASMLGKQIRLRLVADDDSNIPRPYRNIMVSIHAIATFKSLDDYLRPRISLADRPQGARRDGLARAFAAISGAAGGLPLSSAAAARLADRSPFAGPLVPPVGGPPPAASTPSGSRHSRRSKNRSYPPVIATSPCFRRYPSAPRPPPADDDDVQSTLECADEKQLSDDEDDGDDTSALDAIVGELDEDMEDGDEPTHDPSAVSLEVATGGKITARKEDGTRVPTPRGSGLATRTGGVSGSSSGQGTPTPQPPHLGHRACLHTSTSTSDDLLSRSIWSATHPIKFRRVPGPPPAEPQSFGSTTEAEGETENGIPASLAKNPTTSFILRLLNILHELNANIEDVLAENRNSTVSLNVEPPSQFVNTKLTAKLNRQLEEPLIVASSCLPSWSEDLARLYPFLFPFETRHLFLQSTSFGYARSMARWQNAQSGDDNRRDRNNDRPFLGRLQRQKVRISRLKILESALKVMDLYGASQSILEVEYFEEVGTGLGPTLEFYSTVSKEFSKKKLKLWREVDSIGSDEFVSGPVGLFPRPLSQEELSAPNGERILHLFKMLGKFVARSMIDSRIVDIHFNPIFFRIGDGPSTGVKPSLGAVKLVDPGLARSLKVIKKFALAKKEIDEDAKRSPAQKVADTTDLVVDNVRLEDLCLDFTLPGYPNIELEDNGSHKRVTMENVETYLDKVIDMTLGTGVRQQVDAFRSGFSQVFPYSALSAFTPDELVSLFGKVDEDWSLETLTDSIKADHGYNMDSRSVKNLLQTMASFDTPQRRDFLQFTTGSPKLPIGGFRSLTPMFTVVCKPSEHPYTSDDYLPSVMTCVNYLKLPDYTTVEIMRKQLSTAMKEGQGAFHLS</sequence>
<keyword evidence="2" id="KW-1185">Reference proteome</keyword>
<reference evidence="1" key="1">
    <citation type="submission" date="2024-12" db="EMBL/GenBank/DDBJ databases">
        <title>Comparative genomics and development of molecular markers within Purpureocillium lilacinum and among Purpureocillium species.</title>
        <authorList>
            <person name="Yeh Z.-Y."/>
            <person name="Ni N.-T."/>
            <person name="Lo P.-H."/>
            <person name="Mushyakhwo K."/>
            <person name="Lin C.-F."/>
            <person name="Nai Y.-S."/>
        </authorList>
    </citation>
    <scope>NUCLEOTIDE SEQUENCE</scope>
    <source>
        <strain evidence="1">NCHU-NPUST-175</strain>
    </source>
</reference>
<dbReference type="EMBL" id="JBGNUJ010000003">
    <property type="protein sequence ID" value="KAL3962731.1"/>
    <property type="molecule type" value="Genomic_DNA"/>
</dbReference>
<organism evidence="1 2">
    <name type="scientific">Purpureocillium lilacinum</name>
    <name type="common">Paecilomyces lilacinus</name>
    <dbReference type="NCBI Taxonomy" id="33203"/>
    <lineage>
        <taxon>Eukaryota</taxon>
        <taxon>Fungi</taxon>
        <taxon>Dikarya</taxon>
        <taxon>Ascomycota</taxon>
        <taxon>Pezizomycotina</taxon>
        <taxon>Sordariomycetes</taxon>
        <taxon>Hypocreomycetidae</taxon>
        <taxon>Hypocreales</taxon>
        <taxon>Ophiocordycipitaceae</taxon>
        <taxon>Purpureocillium</taxon>
    </lineage>
</organism>
<name>A0ACC4E281_PURLI</name>
<comment type="caution">
    <text evidence="1">The sequence shown here is derived from an EMBL/GenBank/DDBJ whole genome shotgun (WGS) entry which is preliminary data.</text>
</comment>
<proteinExistence type="predicted"/>
<accession>A0ACC4E281</accession>
<protein>
    <submittedName>
        <fullName evidence="1">Uncharacterized protein</fullName>
    </submittedName>
</protein>